<dbReference type="RefSeq" id="WP_103202842.1">
    <property type="nucleotide sequence ID" value="NZ_CVTD020000016.1"/>
</dbReference>
<dbReference type="EMBL" id="CVTD020000016">
    <property type="protein sequence ID" value="CRZ34735.1"/>
    <property type="molecule type" value="Genomic_DNA"/>
</dbReference>
<name>A0A0H5SI27_HERHM</name>
<dbReference type="AlphaFoldDB" id="A0A0H5SI27"/>
<dbReference type="OrthoDB" id="2068073at2"/>
<evidence type="ECO:0000313" key="2">
    <source>
        <dbReference type="EMBL" id="CRZ34735.1"/>
    </source>
</evidence>
<gene>
    <name evidence="2" type="ORF">HHT355_1534</name>
</gene>
<proteinExistence type="predicted"/>
<sequence>MDNHNNYPRYYYGYGYTRDEGNYKNTNRPGHRETSGRKSDDDLIIEENTIYEIDRECLERLKRNRKRLI</sequence>
<organism evidence="2 3">
    <name type="scientific">Herbinix hemicellulosilytica</name>
    <dbReference type="NCBI Taxonomy" id="1564487"/>
    <lineage>
        <taxon>Bacteria</taxon>
        <taxon>Bacillati</taxon>
        <taxon>Bacillota</taxon>
        <taxon>Clostridia</taxon>
        <taxon>Lachnospirales</taxon>
        <taxon>Lachnospiraceae</taxon>
        <taxon>Herbinix</taxon>
    </lineage>
</organism>
<evidence type="ECO:0000313" key="3">
    <source>
        <dbReference type="Proteomes" id="UP000236497"/>
    </source>
</evidence>
<dbReference type="Proteomes" id="UP000236497">
    <property type="component" value="Unassembled WGS sequence"/>
</dbReference>
<feature type="compositionally biased region" description="Basic and acidic residues" evidence="1">
    <location>
        <begin position="30"/>
        <end position="40"/>
    </location>
</feature>
<reference evidence="2 3" key="1">
    <citation type="submission" date="2015-06" db="EMBL/GenBank/DDBJ databases">
        <authorList>
            <person name="Wibberg Daniel"/>
        </authorList>
    </citation>
    <scope>NUCLEOTIDE SEQUENCE [LARGE SCALE GENOMIC DNA]</scope>
    <source>
        <strain evidence="2 3">T3/55T</strain>
    </source>
</reference>
<feature type="region of interest" description="Disordered" evidence="1">
    <location>
        <begin position="14"/>
        <end position="40"/>
    </location>
</feature>
<keyword evidence="3" id="KW-1185">Reference proteome</keyword>
<evidence type="ECO:0000256" key="1">
    <source>
        <dbReference type="SAM" id="MobiDB-lite"/>
    </source>
</evidence>
<accession>A0A0H5SI27</accession>
<protein>
    <submittedName>
        <fullName evidence="2">Uncharacterized protein</fullName>
    </submittedName>
</protein>